<reference evidence="1" key="1">
    <citation type="submission" date="2022-07" db="EMBL/GenBank/DDBJ databases">
        <title>Genome Sequence of Phlebia brevispora.</title>
        <authorList>
            <person name="Buettner E."/>
        </authorList>
    </citation>
    <scope>NUCLEOTIDE SEQUENCE</scope>
    <source>
        <strain evidence="1">MPL23</strain>
    </source>
</reference>
<organism evidence="1 2">
    <name type="scientific">Phlebia brevispora</name>
    <dbReference type="NCBI Taxonomy" id="194682"/>
    <lineage>
        <taxon>Eukaryota</taxon>
        <taxon>Fungi</taxon>
        <taxon>Dikarya</taxon>
        <taxon>Basidiomycota</taxon>
        <taxon>Agaricomycotina</taxon>
        <taxon>Agaricomycetes</taxon>
        <taxon>Polyporales</taxon>
        <taxon>Meruliaceae</taxon>
        <taxon>Phlebia</taxon>
    </lineage>
</organism>
<proteinExistence type="predicted"/>
<evidence type="ECO:0000313" key="1">
    <source>
        <dbReference type="EMBL" id="KAJ3553954.1"/>
    </source>
</evidence>
<evidence type="ECO:0000313" key="2">
    <source>
        <dbReference type="Proteomes" id="UP001148662"/>
    </source>
</evidence>
<sequence>MFDYPKARRSDHVDVYKSEAKGEVRVPEPYAWLEQKSPETDQWINDQESLTRKYLDAYPERQSLEDEIRENMNYAKFSAPSLKRDNRWYWYYNSGLQPQSIIYRSKDESLPKFTSEDDGPGGEIFFDPNLLSSDGTASLATTAFSHCGTFFAYGISRSGSDFYTVYVRKTSSPLVSVQGLSVSHDDERLTDEIRFVKFSGIDWTYDSKGFFYQRYPDRQYHGSASDDMAGTETESDKNAMLFYHRLGTKQSEDILVYKDDSQPDWFYGTEVTEVDGRYVLMSISKDTSRKNLLWVADLQNAEIGQNMQWNKVIDEFDAAYDYIANDGTVFYLLTNKDAPQYKLVRVDISQPAERRVFEDVIPEDKEASLETVLAVDDDKFAITYKRNVKDEIYIYTKDGVRVRRVAPDHVGAVDLSGLRTQNWFFATLTSFTTPGVVARYDFGEKDESNMWTTYRTTLVKGLKPDDFEARQVWYTSKDGTKVPMFIVRHRKTEFDGTAPAIQYGYGGFTIPIDPFFSSTMLTFLQRYGAILAVPNIRGGGEFGEEWHLAGTRERKVNCFDDFIAASEYLVENKYAARGKIALNGGSNGGLLVSACVNRAPEGLIGAAVAEFADFTIGRAWTSDYGDPHDPHDFDFIYPISPLHNVPEKKILPATILLTADHDDRVVPLHSFKLAATLQYVRSDNPAPLLIRIDKKAGHGAGKSTDQRIKERVCARQICSVFGLGFMSSRVVLSTVVCGSRRAAVSHCVPLLARCSASCLPATRCPVHHTLRFASQSPPSKNNASFGFAPKPPQPSTPNNPAPKRFQRSDGQGQKKDKNKAQTGRRQNLDIPHRRVRLVDPETNQLGPVVSLKLLVDDIQNDPDRRKWQIVELVTEKPEPIVKLVDRREEYRKQRDHADKAKESKKVTGEKEVQMTWGVAAGDLAHKLKKAREALTQGYKVTIVYAPKKGQTFPTKDEMREKVRKTVELLEDVGQEWKPTELDLDIQDMILYEYINVHWLIYADGHASDSSSFSSTPAVTA</sequence>
<keyword evidence="2" id="KW-1185">Reference proteome</keyword>
<name>A0ACC1T616_9APHY</name>
<dbReference type="EMBL" id="JANHOG010000480">
    <property type="protein sequence ID" value="KAJ3553954.1"/>
    <property type="molecule type" value="Genomic_DNA"/>
</dbReference>
<comment type="caution">
    <text evidence="1">The sequence shown here is derived from an EMBL/GenBank/DDBJ whole genome shotgun (WGS) entry which is preliminary data.</text>
</comment>
<gene>
    <name evidence="1" type="ORF">NM688_g3348</name>
</gene>
<protein>
    <submittedName>
        <fullName evidence="1">Uncharacterized protein</fullName>
    </submittedName>
</protein>
<dbReference type="Proteomes" id="UP001148662">
    <property type="component" value="Unassembled WGS sequence"/>
</dbReference>
<accession>A0ACC1T616</accession>